<proteinExistence type="predicted"/>
<organism evidence="2 3">
    <name type="scientific">Triticum urartu</name>
    <name type="common">Red wild einkorn</name>
    <name type="synonym">Crithodium urartu</name>
    <dbReference type="NCBI Taxonomy" id="4572"/>
    <lineage>
        <taxon>Eukaryota</taxon>
        <taxon>Viridiplantae</taxon>
        <taxon>Streptophyta</taxon>
        <taxon>Embryophyta</taxon>
        <taxon>Tracheophyta</taxon>
        <taxon>Spermatophyta</taxon>
        <taxon>Magnoliopsida</taxon>
        <taxon>Liliopsida</taxon>
        <taxon>Poales</taxon>
        <taxon>Poaceae</taxon>
        <taxon>BOP clade</taxon>
        <taxon>Pooideae</taxon>
        <taxon>Triticodae</taxon>
        <taxon>Triticeae</taxon>
        <taxon>Triticinae</taxon>
        <taxon>Triticum</taxon>
    </lineage>
</organism>
<sequence>MSLGLDGDGPGDARVDDPGGMSHDAAALAVAKQVHHRAHRPLYDAGDKEGHEPQRRPDELAPARVLPRPALHARRERHGGYLAPALLLDESVLVGRALGFPVMVDECSG</sequence>
<reference evidence="2" key="2">
    <citation type="submission" date="2018-03" db="EMBL/GenBank/DDBJ databases">
        <title>The Triticum urartu genome reveals the dynamic nature of wheat genome evolution.</title>
        <authorList>
            <person name="Ling H."/>
            <person name="Ma B."/>
            <person name="Shi X."/>
            <person name="Liu H."/>
            <person name="Dong L."/>
            <person name="Sun H."/>
            <person name="Cao Y."/>
            <person name="Gao Q."/>
            <person name="Zheng S."/>
            <person name="Li Y."/>
            <person name="Yu Y."/>
            <person name="Du H."/>
            <person name="Qi M."/>
            <person name="Li Y."/>
            <person name="Yu H."/>
            <person name="Cui Y."/>
            <person name="Wang N."/>
            <person name="Chen C."/>
            <person name="Wu H."/>
            <person name="Zhao Y."/>
            <person name="Zhang J."/>
            <person name="Li Y."/>
            <person name="Zhou W."/>
            <person name="Zhang B."/>
            <person name="Hu W."/>
            <person name="Eijk M."/>
            <person name="Tang J."/>
            <person name="Witsenboer H."/>
            <person name="Zhao S."/>
            <person name="Li Z."/>
            <person name="Zhang A."/>
            <person name="Wang D."/>
            <person name="Liang C."/>
        </authorList>
    </citation>
    <scope>NUCLEOTIDE SEQUENCE [LARGE SCALE GENOMIC DNA]</scope>
    <source>
        <strain evidence="2">cv. G1812</strain>
    </source>
</reference>
<dbReference type="Gramene" id="TuG1812G0500000414.01.T01">
    <property type="protein sequence ID" value="TuG1812G0500000414.01.T01.cds261214"/>
    <property type="gene ID" value="TuG1812G0500000414.01"/>
</dbReference>
<evidence type="ECO:0000256" key="1">
    <source>
        <dbReference type="SAM" id="MobiDB-lite"/>
    </source>
</evidence>
<feature type="compositionally biased region" description="Basic and acidic residues" evidence="1">
    <location>
        <begin position="41"/>
        <end position="61"/>
    </location>
</feature>
<accession>A0A8R7QBG3</accession>
<reference evidence="2" key="3">
    <citation type="submission" date="2022-06" db="UniProtKB">
        <authorList>
            <consortium name="EnsemblPlants"/>
        </authorList>
    </citation>
    <scope>IDENTIFICATION</scope>
</reference>
<dbReference type="AlphaFoldDB" id="A0A8R7QBG3"/>
<name>A0A8R7QBG3_TRIUA</name>
<feature type="compositionally biased region" description="Gly residues" evidence="1">
    <location>
        <begin position="1"/>
        <end position="10"/>
    </location>
</feature>
<protein>
    <submittedName>
        <fullName evidence="2">Uncharacterized protein</fullName>
    </submittedName>
</protein>
<reference evidence="3" key="1">
    <citation type="journal article" date="2013" name="Nature">
        <title>Draft genome of the wheat A-genome progenitor Triticum urartu.</title>
        <authorList>
            <person name="Ling H.Q."/>
            <person name="Zhao S."/>
            <person name="Liu D."/>
            <person name="Wang J."/>
            <person name="Sun H."/>
            <person name="Zhang C."/>
            <person name="Fan H."/>
            <person name="Li D."/>
            <person name="Dong L."/>
            <person name="Tao Y."/>
            <person name="Gao C."/>
            <person name="Wu H."/>
            <person name="Li Y."/>
            <person name="Cui Y."/>
            <person name="Guo X."/>
            <person name="Zheng S."/>
            <person name="Wang B."/>
            <person name="Yu K."/>
            <person name="Liang Q."/>
            <person name="Yang W."/>
            <person name="Lou X."/>
            <person name="Chen J."/>
            <person name="Feng M."/>
            <person name="Jian J."/>
            <person name="Zhang X."/>
            <person name="Luo G."/>
            <person name="Jiang Y."/>
            <person name="Liu J."/>
            <person name="Wang Z."/>
            <person name="Sha Y."/>
            <person name="Zhang B."/>
            <person name="Wu H."/>
            <person name="Tang D."/>
            <person name="Shen Q."/>
            <person name="Xue P."/>
            <person name="Zou S."/>
            <person name="Wang X."/>
            <person name="Liu X."/>
            <person name="Wang F."/>
            <person name="Yang Y."/>
            <person name="An X."/>
            <person name="Dong Z."/>
            <person name="Zhang K."/>
            <person name="Zhang X."/>
            <person name="Luo M.C."/>
            <person name="Dvorak J."/>
            <person name="Tong Y."/>
            <person name="Wang J."/>
            <person name="Yang H."/>
            <person name="Li Z."/>
            <person name="Wang D."/>
            <person name="Zhang A."/>
            <person name="Wang J."/>
        </authorList>
    </citation>
    <scope>NUCLEOTIDE SEQUENCE</scope>
    <source>
        <strain evidence="3">cv. G1812</strain>
    </source>
</reference>
<evidence type="ECO:0000313" key="2">
    <source>
        <dbReference type="EnsemblPlants" id="TuG1812G0500000414.01.T01.cds261214"/>
    </source>
</evidence>
<evidence type="ECO:0000313" key="3">
    <source>
        <dbReference type="Proteomes" id="UP000015106"/>
    </source>
</evidence>
<dbReference type="Proteomes" id="UP000015106">
    <property type="component" value="Chromosome 5"/>
</dbReference>
<dbReference type="EnsemblPlants" id="TuG1812G0500000414.01.T01">
    <property type="protein sequence ID" value="TuG1812G0500000414.01.T01.cds261214"/>
    <property type="gene ID" value="TuG1812G0500000414.01"/>
</dbReference>
<feature type="region of interest" description="Disordered" evidence="1">
    <location>
        <begin position="1"/>
        <end position="70"/>
    </location>
</feature>
<keyword evidence="3" id="KW-1185">Reference proteome</keyword>